<name>A0A1I3GUE9_9PLAN</name>
<dbReference type="InterPro" id="IPR000253">
    <property type="entry name" value="FHA_dom"/>
</dbReference>
<dbReference type="RefSeq" id="WP_092049963.1">
    <property type="nucleotide sequence ID" value="NZ_FOQD01000007.1"/>
</dbReference>
<reference evidence="4" key="1">
    <citation type="submission" date="2016-10" db="EMBL/GenBank/DDBJ databases">
        <authorList>
            <person name="Varghese N."/>
            <person name="Submissions S."/>
        </authorList>
    </citation>
    <scope>NUCLEOTIDE SEQUENCE [LARGE SCALE GENOMIC DNA]</scope>
    <source>
        <strain evidence="4">DSM 26348</strain>
    </source>
</reference>
<dbReference type="Pfam" id="PF00498">
    <property type="entry name" value="FHA"/>
    <property type="match status" value="1"/>
</dbReference>
<evidence type="ECO:0000313" key="4">
    <source>
        <dbReference type="Proteomes" id="UP000199518"/>
    </source>
</evidence>
<accession>A0A1I3GUE9</accession>
<feature type="domain" description="FHA" evidence="2">
    <location>
        <begin position="25"/>
        <end position="74"/>
    </location>
</feature>
<evidence type="ECO:0000313" key="3">
    <source>
        <dbReference type="EMBL" id="SFI27043.1"/>
    </source>
</evidence>
<dbReference type="PROSITE" id="PS50006">
    <property type="entry name" value="FHA_DOMAIN"/>
    <property type="match status" value="1"/>
</dbReference>
<dbReference type="STRING" id="1576369.SAMN05421753_107132"/>
<dbReference type="EMBL" id="FOQD01000007">
    <property type="protein sequence ID" value="SFI27043.1"/>
    <property type="molecule type" value="Genomic_DNA"/>
</dbReference>
<protein>
    <submittedName>
        <fullName evidence="3">Inner membrane component of T3SS domain-containing protein</fullName>
    </submittedName>
</protein>
<proteinExistence type="predicted"/>
<dbReference type="OrthoDB" id="9816434at2"/>
<dbReference type="SUPFAM" id="SSF49879">
    <property type="entry name" value="SMAD/FHA domain"/>
    <property type="match status" value="1"/>
</dbReference>
<dbReference type="AlphaFoldDB" id="A0A1I3GUE9"/>
<keyword evidence="4" id="KW-1185">Reference proteome</keyword>
<dbReference type="CDD" id="cd00060">
    <property type="entry name" value="FHA"/>
    <property type="match status" value="1"/>
</dbReference>
<dbReference type="Gene3D" id="2.60.200.20">
    <property type="match status" value="1"/>
</dbReference>
<sequence>MAQVTFQVVEGLEAGRIFRHVSTPLTIGREEDNDIQLNDERISRFHVKVQEDAGRIILTDLDSTNGTRVNGHPVRLRVLRPGDLVMLGRSVLLVGGPDELKRLTSRLQAKAAEQPPDEDAESQSYGTSAEPSDLSEAFPSGRPPLPRQLSPLQKAELVDLLDYLRTEVLSAVSSPTDEMHTSQGDFVRVQHIQWLRLESLSPEISRMINELINPDDK</sequence>
<feature type="region of interest" description="Disordered" evidence="1">
    <location>
        <begin position="107"/>
        <end position="147"/>
    </location>
</feature>
<dbReference type="InterPro" id="IPR050923">
    <property type="entry name" value="Cell_Proc_Reg/RNA_Proc"/>
</dbReference>
<dbReference type="PANTHER" id="PTHR23308">
    <property type="entry name" value="NUCLEAR INHIBITOR OF PROTEIN PHOSPHATASE-1"/>
    <property type="match status" value="1"/>
</dbReference>
<dbReference type="InterPro" id="IPR008984">
    <property type="entry name" value="SMAD_FHA_dom_sf"/>
</dbReference>
<evidence type="ECO:0000256" key="1">
    <source>
        <dbReference type="SAM" id="MobiDB-lite"/>
    </source>
</evidence>
<organism evidence="3 4">
    <name type="scientific">Planctomicrobium piriforme</name>
    <dbReference type="NCBI Taxonomy" id="1576369"/>
    <lineage>
        <taxon>Bacteria</taxon>
        <taxon>Pseudomonadati</taxon>
        <taxon>Planctomycetota</taxon>
        <taxon>Planctomycetia</taxon>
        <taxon>Planctomycetales</taxon>
        <taxon>Planctomycetaceae</taxon>
        <taxon>Planctomicrobium</taxon>
    </lineage>
</organism>
<dbReference type="Proteomes" id="UP000199518">
    <property type="component" value="Unassembled WGS sequence"/>
</dbReference>
<evidence type="ECO:0000259" key="2">
    <source>
        <dbReference type="PROSITE" id="PS50006"/>
    </source>
</evidence>
<gene>
    <name evidence="3" type="ORF">SAMN05421753_107132</name>
</gene>
<dbReference type="SMART" id="SM00240">
    <property type="entry name" value="FHA"/>
    <property type="match status" value="1"/>
</dbReference>